<keyword evidence="4" id="KW-0560">Oxidoreductase</keyword>
<dbReference type="GO" id="GO:0046872">
    <property type="term" value="F:metal ion binding"/>
    <property type="evidence" value="ECO:0007669"/>
    <property type="project" value="UniProtKB-KW"/>
</dbReference>
<dbReference type="KEGG" id="broo:brsh051_22680"/>
<dbReference type="InterPro" id="IPR006314">
    <property type="entry name" value="Dyp_peroxidase"/>
</dbReference>
<gene>
    <name evidence="10" type="ORF">brsh051_22680</name>
</gene>
<dbReference type="NCBIfam" id="TIGR01413">
    <property type="entry name" value="Dyp_perox_fam"/>
    <property type="match status" value="1"/>
</dbReference>
<dbReference type="SUPFAM" id="SSF54909">
    <property type="entry name" value="Dimeric alpha+beta barrel"/>
    <property type="match status" value="1"/>
</dbReference>
<feature type="region of interest" description="Disordered" evidence="7">
    <location>
        <begin position="322"/>
        <end position="354"/>
    </location>
</feature>
<evidence type="ECO:0000313" key="11">
    <source>
        <dbReference type="Proteomes" id="UP001431656"/>
    </source>
</evidence>
<dbReference type="Proteomes" id="UP001431656">
    <property type="component" value="Chromosome"/>
</dbReference>
<evidence type="ECO:0000259" key="9">
    <source>
        <dbReference type="Pfam" id="PF20628"/>
    </source>
</evidence>
<protein>
    <submittedName>
        <fullName evidence="10">Dyp-type peroxidase</fullName>
    </submittedName>
</protein>
<organism evidence="10 11">
    <name type="scientific">Brooklawnia propionicigenes</name>
    <dbReference type="NCBI Taxonomy" id="3041175"/>
    <lineage>
        <taxon>Bacteria</taxon>
        <taxon>Bacillati</taxon>
        <taxon>Actinomycetota</taxon>
        <taxon>Actinomycetes</taxon>
        <taxon>Propionibacteriales</taxon>
        <taxon>Propionibacteriaceae</taxon>
        <taxon>Brooklawnia</taxon>
    </lineage>
</organism>
<feature type="domain" description="Dyp-type peroxidase C-terminal" evidence="9">
    <location>
        <begin position="148"/>
        <end position="311"/>
    </location>
</feature>
<evidence type="ECO:0000256" key="3">
    <source>
        <dbReference type="ARBA" id="ARBA00022723"/>
    </source>
</evidence>
<sequence>MKGGLMSGAKPQELAQPILGVPAKSAIYLTVTVRAGSEQAVREGLADVPGLKRSVGFRVPETGLSCVTGIGSRFWDRAYADLPRPSGLHPFIALTGSVHTAVSTPGDVFFHLRASQPDMCFELARQLMLHFDGMVDVEDEVYGFRYFDERDLLGFVDGTENPEPPVDDITAALIADDPLYNGGSYLVVQKYLHNMSAWDALPVEEQERVVGRTKLSDIELPDDVKPSNSHVALNVIEDADGNELQIVRDNLPFGRVGQSEFGTYFISYAADPAVTEQMLTNMFIGNPPGNYDRILDFSTAVTGCLFFVPPIGLLDDPESYADLPAEPCKSTNSTHSSRTDGSLGIGSLKRSGQK</sequence>
<dbReference type="PANTHER" id="PTHR30521:SF0">
    <property type="entry name" value="DYP-TYPE PEROXIDASE FAMILY PROTEIN"/>
    <property type="match status" value="1"/>
</dbReference>
<keyword evidence="2 10" id="KW-0575">Peroxidase</keyword>
<evidence type="ECO:0000256" key="4">
    <source>
        <dbReference type="ARBA" id="ARBA00023002"/>
    </source>
</evidence>
<dbReference type="InterPro" id="IPR048328">
    <property type="entry name" value="Dyp_perox_C"/>
</dbReference>
<name>A0AAN0K7K3_9ACTN</name>
<dbReference type="GO" id="GO:0020037">
    <property type="term" value="F:heme binding"/>
    <property type="evidence" value="ECO:0007669"/>
    <property type="project" value="InterPro"/>
</dbReference>
<comment type="cofactor">
    <cofactor evidence="1">
        <name>heme b</name>
        <dbReference type="ChEBI" id="CHEBI:60344"/>
    </cofactor>
</comment>
<dbReference type="InterPro" id="IPR011008">
    <property type="entry name" value="Dimeric_a/b-barrel"/>
</dbReference>
<evidence type="ECO:0000313" key="10">
    <source>
        <dbReference type="EMBL" id="BEH02987.1"/>
    </source>
</evidence>
<evidence type="ECO:0000256" key="1">
    <source>
        <dbReference type="ARBA" id="ARBA00001970"/>
    </source>
</evidence>
<dbReference type="InterPro" id="IPR048327">
    <property type="entry name" value="Dyp_perox_N"/>
</dbReference>
<evidence type="ECO:0000256" key="2">
    <source>
        <dbReference type="ARBA" id="ARBA00022559"/>
    </source>
</evidence>
<dbReference type="GO" id="GO:0004601">
    <property type="term" value="F:peroxidase activity"/>
    <property type="evidence" value="ECO:0007669"/>
    <property type="project" value="UniProtKB-KW"/>
</dbReference>
<feature type="compositionally biased region" description="Polar residues" evidence="7">
    <location>
        <begin position="329"/>
        <end position="340"/>
    </location>
</feature>
<keyword evidence="11" id="KW-1185">Reference proteome</keyword>
<dbReference type="AlphaFoldDB" id="A0AAN0K7K3"/>
<evidence type="ECO:0000256" key="6">
    <source>
        <dbReference type="ARBA" id="ARBA00025737"/>
    </source>
</evidence>
<dbReference type="Pfam" id="PF04261">
    <property type="entry name" value="Dyp_perox_N"/>
    <property type="match status" value="1"/>
</dbReference>
<keyword evidence="3" id="KW-0479">Metal-binding</keyword>
<proteinExistence type="inferred from homology"/>
<dbReference type="GO" id="GO:0005829">
    <property type="term" value="C:cytosol"/>
    <property type="evidence" value="ECO:0007669"/>
    <property type="project" value="TreeGrafter"/>
</dbReference>
<keyword evidence="5" id="KW-0408">Iron</keyword>
<comment type="similarity">
    <text evidence="6">Belongs to the DyP-type peroxidase family.</text>
</comment>
<dbReference type="Pfam" id="PF20628">
    <property type="entry name" value="Dyp_perox_C"/>
    <property type="match status" value="1"/>
</dbReference>
<dbReference type="EMBL" id="AP028056">
    <property type="protein sequence ID" value="BEH02987.1"/>
    <property type="molecule type" value="Genomic_DNA"/>
</dbReference>
<accession>A0AAN0K7K3</accession>
<evidence type="ECO:0000259" key="8">
    <source>
        <dbReference type="Pfam" id="PF04261"/>
    </source>
</evidence>
<dbReference type="PROSITE" id="PS51404">
    <property type="entry name" value="DYP_PEROXIDASE"/>
    <property type="match status" value="1"/>
</dbReference>
<dbReference type="PANTHER" id="PTHR30521">
    <property type="entry name" value="DEFERROCHELATASE/PEROXIDASE"/>
    <property type="match status" value="1"/>
</dbReference>
<evidence type="ECO:0000256" key="5">
    <source>
        <dbReference type="ARBA" id="ARBA00023004"/>
    </source>
</evidence>
<reference evidence="10" key="1">
    <citation type="journal article" date="2024" name="Int. J. Syst. Evol. Microbiol.">
        <title>Brooklawnia propionicigenes sp. nov., a facultatively anaerobic, propionate-producing bacterium isolated from a methanogenic reactor treating waste from cattle farms.</title>
        <authorList>
            <person name="Akita Y."/>
            <person name="Ueki A."/>
            <person name="Tonouchi A."/>
            <person name="Sugawara Y."/>
            <person name="Honma S."/>
            <person name="Kaku N."/>
            <person name="Ueki K."/>
        </authorList>
    </citation>
    <scope>NUCLEOTIDE SEQUENCE</scope>
    <source>
        <strain evidence="10">SH051</strain>
    </source>
</reference>
<evidence type="ECO:0000256" key="7">
    <source>
        <dbReference type="SAM" id="MobiDB-lite"/>
    </source>
</evidence>
<feature type="domain" description="Dyp-type peroxidase N-terminal" evidence="8">
    <location>
        <begin position="18"/>
        <end position="145"/>
    </location>
</feature>